<dbReference type="PIRSF" id="PIRSF006698">
    <property type="entry name" value="Septin"/>
    <property type="match status" value="1"/>
</dbReference>
<dbReference type="InterPro" id="IPR025662">
    <property type="entry name" value="Sigma_54_int_dom_ATP-bd_1"/>
</dbReference>
<gene>
    <name evidence="5" type="ORF">WICANDRAFT_22060</name>
</gene>
<name>A0A1E3NV21_WICAA</name>
<dbReference type="GO" id="GO:0005628">
    <property type="term" value="C:prospore membrane"/>
    <property type="evidence" value="ECO:0007669"/>
    <property type="project" value="EnsemblFungi"/>
</dbReference>
<dbReference type="STRING" id="683960.A0A1E3NV21"/>
<dbReference type="EMBL" id="KV454214">
    <property type="protein sequence ID" value="ODQ56988.1"/>
    <property type="molecule type" value="Genomic_DNA"/>
</dbReference>
<keyword evidence="3" id="KW-0342">GTP-binding</keyword>
<keyword evidence="6" id="KW-1185">Reference proteome</keyword>
<dbReference type="CDD" id="cd01850">
    <property type="entry name" value="CDC_Septin"/>
    <property type="match status" value="1"/>
</dbReference>
<feature type="domain" description="Septin-type G" evidence="4">
    <location>
        <begin position="13"/>
        <end position="291"/>
    </location>
</feature>
<keyword evidence="2" id="KW-0547">Nucleotide-binding</keyword>
<evidence type="ECO:0000313" key="5">
    <source>
        <dbReference type="EMBL" id="ODQ56988.1"/>
    </source>
</evidence>
<dbReference type="GO" id="GO:0072687">
    <property type="term" value="C:meiotic spindle"/>
    <property type="evidence" value="ECO:0007669"/>
    <property type="project" value="EnsemblFungi"/>
</dbReference>
<feature type="non-terminal residue" evidence="5">
    <location>
        <position position="1"/>
    </location>
</feature>
<evidence type="ECO:0000256" key="1">
    <source>
        <dbReference type="ARBA" id="ARBA00004266"/>
    </source>
</evidence>
<dbReference type="InterPro" id="IPR030379">
    <property type="entry name" value="G_SEPTIN_dom"/>
</dbReference>
<dbReference type="GeneID" id="30198174"/>
<dbReference type="GO" id="GO:0005876">
    <property type="term" value="C:spindle microtubule"/>
    <property type="evidence" value="ECO:0007669"/>
    <property type="project" value="EnsemblFungi"/>
</dbReference>
<dbReference type="GO" id="GO:0031105">
    <property type="term" value="C:septin complex"/>
    <property type="evidence" value="ECO:0007669"/>
    <property type="project" value="EnsemblFungi"/>
</dbReference>
<evidence type="ECO:0000313" key="6">
    <source>
        <dbReference type="Proteomes" id="UP000094112"/>
    </source>
</evidence>
<dbReference type="OrthoDB" id="416553at2759"/>
<dbReference type="AlphaFoldDB" id="A0A1E3NV21"/>
<proteinExistence type="predicted"/>
<sequence>SPEEIRRRKILKKGIQFTLLVCGEEGTGKASFINTLCNQEVISKTESKNYYPPNAHLNPGLNILKKHVDIIEENATPISLEIILTPGFGDNINNNDCTGKVIDFLEQQFDSVLREECRIRRNTKFEDGRPHACLYFIRATSKGLRELDVEAMKNLSTRVNVIPVISKSDTLTEDELSLNKALILQDIRANGISVYDFSLDIDDDSESVDEQMFLKNGLPFAVSGSYETIVDDNDDISHIREYPWGTFRVEDLNHSDFNYLKNVLFGSHLQELKESTHSVLYENFRRIRLLENTKY</sequence>
<evidence type="ECO:0000256" key="3">
    <source>
        <dbReference type="ARBA" id="ARBA00023134"/>
    </source>
</evidence>
<dbReference type="GO" id="GO:0005619">
    <property type="term" value="C:ascospore wall"/>
    <property type="evidence" value="ECO:0007669"/>
    <property type="project" value="EnsemblFungi"/>
</dbReference>
<evidence type="ECO:0000259" key="4">
    <source>
        <dbReference type="PROSITE" id="PS51719"/>
    </source>
</evidence>
<feature type="non-terminal residue" evidence="5">
    <location>
        <position position="295"/>
    </location>
</feature>
<evidence type="ECO:0000256" key="2">
    <source>
        <dbReference type="ARBA" id="ARBA00022741"/>
    </source>
</evidence>
<organism evidence="5 6">
    <name type="scientific">Wickerhamomyces anomalus (strain ATCC 58044 / CBS 1984 / NCYC 433 / NRRL Y-366-8)</name>
    <name type="common">Yeast</name>
    <name type="synonym">Hansenula anomala</name>
    <dbReference type="NCBI Taxonomy" id="683960"/>
    <lineage>
        <taxon>Eukaryota</taxon>
        <taxon>Fungi</taxon>
        <taxon>Dikarya</taxon>
        <taxon>Ascomycota</taxon>
        <taxon>Saccharomycotina</taxon>
        <taxon>Saccharomycetes</taxon>
        <taxon>Phaffomycetales</taxon>
        <taxon>Wickerhamomycetaceae</taxon>
        <taxon>Wickerhamomyces</taxon>
    </lineage>
</organism>
<dbReference type="PANTHER" id="PTHR18884">
    <property type="entry name" value="SEPTIN"/>
    <property type="match status" value="1"/>
</dbReference>
<dbReference type="GO" id="GO:0005935">
    <property type="term" value="C:cellular bud neck"/>
    <property type="evidence" value="ECO:0007669"/>
    <property type="project" value="UniProtKB-SubCell"/>
</dbReference>
<dbReference type="InterPro" id="IPR016491">
    <property type="entry name" value="Septin"/>
</dbReference>
<dbReference type="GO" id="GO:0030437">
    <property type="term" value="P:ascospore formation"/>
    <property type="evidence" value="ECO:0007669"/>
    <property type="project" value="EnsemblFungi"/>
</dbReference>
<dbReference type="RefSeq" id="XP_019036195.1">
    <property type="nucleotide sequence ID" value="XM_019180928.1"/>
</dbReference>
<dbReference type="Proteomes" id="UP000094112">
    <property type="component" value="Unassembled WGS sequence"/>
</dbReference>
<accession>A0A1E3NV21</accession>
<dbReference type="PROSITE" id="PS00675">
    <property type="entry name" value="SIGMA54_INTERACT_1"/>
    <property type="match status" value="1"/>
</dbReference>
<protein>
    <recommendedName>
        <fullName evidence="4">Septin-type G domain-containing protein</fullName>
    </recommendedName>
</protein>
<dbReference type="PROSITE" id="PS51719">
    <property type="entry name" value="G_SEPTIN"/>
    <property type="match status" value="1"/>
</dbReference>
<reference evidence="5 6" key="1">
    <citation type="journal article" date="2016" name="Proc. Natl. Acad. Sci. U.S.A.">
        <title>Comparative genomics of biotechnologically important yeasts.</title>
        <authorList>
            <person name="Riley R."/>
            <person name="Haridas S."/>
            <person name="Wolfe K.H."/>
            <person name="Lopes M.R."/>
            <person name="Hittinger C.T."/>
            <person name="Goeker M."/>
            <person name="Salamov A.A."/>
            <person name="Wisecaver J.H."/>
            <person name="Long T.M."/>
            <person name="Calvey C.H."/>
            <person name="Aerts A.L."/>
            <person name="Barry K.W."/>
            <person name="Choi C."/>
            <person name="Clum A."/>
            <person name="Coughlan A.Y."/>
            <person name="Deshpande S."/>
            <person name="Douglass A.P."/>
            <person name="Hanson S.J."/>
            <person name="Klenk H.-P."/>
            <person name="LaButti K.M."/>
            <person name="Lapidus A."/>
            <person name="Lindquist E.A."/>
            <person name="Lipzen A.M."/>
            <person name="Meier-Kolthoff J.P."/>
            <person name="Ohm R.A."/>
            <person name="Otillar R.P."/>
            <person name="Pangilinan J.L."/>
            <person name="Peng Y."/>
            <person name="Rokas A."/>
            <person name="Rosa C.A."/>
            <person name="Scheuner C."/>
            <person name="Sibirny A.A."/>
            <person name="Slot J.C."/>
            <person name="Stielow J.B."/>
            <person name="Sun H."/>
            <person name="Kurtzman C.P."/>
            <person name="Blackwell M."/>
            <person name="Grigoriev I.V."/>
            <person name="Jeffries T.W."/>
        </authorList>
    </citation>
    <scope>NUCLEOTIDE SEQUENCE [LARGE SCALE GENOMIC DNA]</scope>
    <source>
        <strain evidence="6">ATCC 58044 / CBS 1984 / NCYC 433 / NRRL Y-366-8</strain>
    </source>
</reference>
<dbReference type="Pfam" id="PF00735">
    <property type="entry name" value="Septin"/>
    <property type="match status" value="1"/>
</dbReference>
<dbReference type="Gene3D" id="3.40.50.300">
    <property type="entry name" value="P-loop containing nucleotide triphosphate hydrolases"/>
    <property type="match status" value="1"/>
</dbReference>
<dbReference type="SUPFAM" id="SSF52540">
    <property type="entry name" value="P-loop containing nucleoside triphosphate hydrolases"/>
    <property type="match status" value="1"/>
</dbReference>
<comment type="subcellular location">
    <subcellularLocation>
        <location evidence="1">Bud neck</location>
    </subcellularLocation>
</comment>
<dbReference type="InterPro" id="IPR027417">
    <property type="entry name" value="P-loop_NTPase"/>
</dbReference>
<dbReference type="GO" id="GO:0005525">
    <property type="term" value="F:GTP binding"/>
    <property type="evidence" value="ECO:0007669"/>
    <property type="project" value="UniProtKB-KW"/>
</dbReference>